<evidence type="ECO:0000313" key="1">
    <source>
        <dbReference type="EMBL" id="CAG9323487.1"/>
    </source>
</evidence>
<dbReference type="AlphaFoldDB" id="A0AAU9JEB2"/>
<evidence type="ECO:0000313" key="2">
    <source>
        <dbReference type="Proteomes" id="UP001162131"/>
    </source>
</evidence>
<proteinExistence type="predicted"/>
<organism evidence="1 2">
    <name type="scientific">Blepharisma stoltei</name>
    <dbReference type="NCBI Taxonomy" id="1481888"/>
    <lineage>
        <taxon>Eukaryota</taxon>
        <taxon>Sar</taxon>
        <taxon>Alveolata</taxon>
        <taxon>Ciliophora</taxon>
        <taxon>Postciliodesmatophora</taxon>
        <taxon>Heterotrichea</taxon>
        <taxon>Heterotrichida</taxon>
        <taxon>Blepharismidae</taxon>
        <taxon>Blepharisma</taxon>
    </lineage>
</organism>
<sequence length="79" mass="9753">MYTRKNRPVFFLQFLLEKKTFFEKCFIIRKKKVGFVLLPFYRQKWWRVFKNVYQKKSTCAFSTVFTGKKTIFEKCFIGI</sequence>
<dbReference type="Proteomes" id="UP001162131">
    <property type="component" value="Unassembled WGS sequence"/>
</dbReference>
<comment type="caution">
    <text evidence="1">The sequence shown here is derived from an EMBL/GenBank/DDBJ whole genome shotgun (WGS) entry which is preliminary data.</text>
</comment>
<accession>A0AAU9JEB2</accession>
<reference evidence="1" key="1">
    <citation type="submission" date="2021-09" db="EMBL/GenBank/DDBJ databases">
        <authorList>
            <consortium name="AG Swart"/>
            <person name="Singh M."/>
            <person name="Singh A."/>
            <person name="Seah K."/>
            <person name="Emmerich C."/>
        </authorList>
    </citation>
    <scope>NUCLEOTIDE SEQUENCE</scope>
    <source>
        <strain evidence="1">ATCC30299</strain>
    </source>
</reference>
<dbReference type="EMBL" id="CAJZBQ010000034">
    <property type="protein sequence ID" value="CAG9323487.1"/>
    <property type="molecule type" value="Genomic_DNA"/>
</dbReference>
<gene>
    <name evidence="1" type="ORF">BSTOLATCC_MIC34308</name>
</gene>
<protein>
    <submittedName>
        <fullName evidence="1">Uncharacterized protein</fullName>
    </submittedName>
</protein>
<keyword evidence="2" id="KW-1185">Reference proteome</keyword>
<name>A0AAU9JEB2_9CILI</name>